<evidence type="ECO:0000256" key="2">
    <source>
        <dbReference type="ARBA" id="ARBA00022801"/>
    </source>
</evidence>
<gene>
    <name evidence="7" type="ORF">LCGC14_0742320</name>
</gene>
<dbReference type="SMART" id="SM00487">
    <property type="entry name" value="DEXDc"/>
    <property type="match status" value="1"/>
</dbReference>
<dbReference type="InterPro" id="IPR011545">
    <property type="entry name" value="DEAD/DEAH_box_helicase_dom"/>
</dbReference>
<keyword evidence="4" id="KW-0067">ATP-binding</keyword>
<dbReference type="EMBL" id="LAZR01001757">
    <property type="protein sequence ID" value="KKN39539.1"/>
    <property type="molecule type" value="Genomic_DNA"/>
</dbReference>
<organism evidence="7">
    <name type="scientific">marine sediment metagenome</name>
    <dbReference type="NCBI Taxonomy" id="412755"/>
    <lineage>
        <taxon>unclassified sequences</taxon>
        <taxon>metagenomes</taxon>
        <taxon>ecological metagenomes</taxon>
    </lineage>
</organism>
<feature type="domain" description="Helicase C-terminal" evidence="6">
    <location>
        <begin position="220"/>
        <end position="392"/>
    </location>
</feature>
<dbReference type="GO" id="GO:0016787">
    <property type="term" value="F:hydrolase activity"/>
    <property type="evidence" value="ECO:0007669"/>
    <property type="project" value="UniProtKB-KW"/>
</dbReference>
<dbReference type="Gene3D" id="3.40.50.300">
    <property type="entry name" value="P-loop containing nucleotide triphosphate hydrolases"/>
    <property type="match status" value="2"/>
</dbReference>
<dbReference type="GO" id="GO:0005524">
    <property type="term" value="F:ATP binding"/>
    <property type="evidence" value="ECO:0007669"/>
    <property type="project" value="UniProtKB-KW"/>
</dbReference>
<dbReference type="SUPFAM" id="SSF46785">
    <property type="entry name" value="Winged helix' DNA-binding domain"/>
    <property type="match status" value="1"/>
</dbReference>
<dbReference type="SUPFAM" id="SSF52540">
    <property type="entry name" value="P-loop containing nucleoside triphosphate hydrolases"/>
    <property type="match status" value="1"/>
</dbReference>
<dbReference type="PROSITE" id="PS51192">
    <property type="entry name" value="HELICASE_ATP_BIND_1"/>
    <property type="match status" value="1"/>
</dbReference>
<dbReference type="InterPro" id="IPR001650">
    <property type="entry name" value="Helicase_C-like"/>
</dbReference>
<dbReference type="SMART" id="SM00490">
    <property type="entry name" value="HELICc"/>
    <property type="match status" value="1"/>
</dbReference>
<dbReference type="Pfam" id="PF00270">
    <property type="entry name" value="DEAD"/>
    <property type="match status" value="1"/>
</dbReference>
<dbReference type="CDD" id="cd18795">
    <property type="entry name" value="SF2_C_Ski2"/>
    <property type="match status" value="1"/>
</dbReference>
<dbReference type="Pfam" id="PF00271">
    <property type="entry name" value="Helicase_C"/>
    <property type="match status" value="1"/>
</dbReference>
<dbReference type="InterPro" id="IPR036390">
    <property type="entry name" value="WH_DNA-bd_sf"/>
</dbReference>
<evidence type="ECO:0000313" key="7">
    <source>
        <dbReference type="EMBL" id="KKN39539.1"/>
    </source>
</evidence>
<evidence type="ECO:0000256" key="1">
    <source>
        <dbReference type="ARBA" id="ARBA00022741"/>
    </source>
</evidence>
<dbReference type="GO" id="GO:0004386">
    <property type="term" value="F:helicase activity"/>
    <property type="evidence" value="ECO:0007669"/>
    <property type="project" value="UniProtKB-KW"/>
</dbReference>
<sequence length="684" mass="79708">MEIDQLNLHMGYDAYDYQRDYCGLIDQAKVSGDNVLITMPTGMGKTLALYYAANNGKTLYVTPIRALSNEKQDEMPKMFPHLSILRDTGADRGNRKDFDYVNQDLIITTNERLLSMLNTNIQEDVMENVEYIVIDEIHLIGDINRGSALEWVIMSLKRYYPSVTIVGLSATLPNYKEFAEWLQAVYYYRPAEDRPIPLEFYFDDPVPYDLRRMTEKRRFKFNQLMRWQHKFKEQFLVFLSSKRDIETYAKRMAGLSEHATLEDIMQKGIAFHHADINEDMKDTVLDEFKAGNIRIIFCSPTLAMGVNLPATNCVIFDLSFWNDIGYYHELLPYDKLTQMFGRAGRLGYSDVGRVIMLGQEDELSGAKYFVENEQNTNSQFGRVMVDKVLNMIVNEHANTIEEIGEVIKTSFWIYQNKDLNYTEVVEDAILLLVKYKLITKYGSNYFATSKGKMVTRLYVSVHTVIDALHQLRNVKELKSFYDFFRIFLGNDEFLASVPFDERTDGKFIDATQRKFRDSKYMYDSLLVNVYDKDENAHIIMDKSEQLQKIIALMFNTELMSNLKIKPSKSTLMKFRRSAEGLVARLGQILSDDLKYKIKDTRFIGTLAMALKYGSLDERKLELYSIKGFGEKTIELLVSKNIDTKEKLFNTPFKTLKFYGFRPSEARFKRMKDEWKGIRQTSLDW</sequence>
<evidence type="ECO:0000256" key="4">
    <source>
        <dbReference type="ARBA" id="ARBA00022840"/>
    </source>
</evidence>
<evidence type="ECO:0000259" key="5">
    <source>
        <dbReference type="PROSITE" id="PS51192"/>
    </source>
</evidence>
<protein>
    <submittedName>
        <fullName evidence="7">Uncharacterized protein</fullName>
    </submittedName>
</protein>
<keyword evidence="1" id="KW-0547">Nucleotide-binding</keyword>
<keyword evidence="2" id="KW-0378">Hydrolase</keyword>
<dbReference type="PANTHER" id="PTHR47961:SF6">
    <property type="entry name" value="DNA-DIRECTED DNA POLYMERASE"/>
    <property type="match status" value="1"/>
</dbReference>
<dbReference type="InterPro" id="IPR027417">
    <property type="entry name" value="P-loop_NTPase"/>
</dbReference>
<dbReference type="AlphaFoldDB" id="A0A0F9QAJ0"/>
<keyword evidence="3" id="KW-0347">Helicase</keyword>
<proteinExistence type="predicted"/>
<dbReference type="GO" id="GO:0003676">
    <property type="term" value="F:nucleic acid binding"/>
    <property type="evidence" value="ECO:0007669"/>
    <property type="project" value="InterPro"/>
</dbReference>
<dbReference type="PROSITE" id="PS51194">
    <property type="entry name" value="HELICASE_CTER"/>
    <property type="match status" value="1"/>
</dbReference>
<dbReference type="CDD" id="cd17921">
    <property type="entry name" value="DEXHc_Ski2"/>
    <property type="match status" value="1"/>
</dbReference>
<name>A0A0F9QAJ0_9ZZZZ</name>
<dbReference type="InterPro" id="IPR014001">
    <property type="entry name" value="Helicase_ATP-bd"/>
</dbReference>
<reference evidence="7" key="1">
    <citation type="journal article" date="2015" name="Nature">
        <title>Complex archaea that bridge the gap between prokaryotes and eukaryotes.</title>
        <authorList>
            <person name="Spang A."/>
            <person name="Saw J.H."/>
            <person name="Jorgensen S.L."/>
            <person name="Zaremba-Niedzwiedzka K."/>
            <person name="Martijn J."/>
            <person name="Lind A.E."/>
            <person name="van Eijk R."/>
            <person name="Schleper C."/>
            <person name="Guy L."/>
            <person name="Ettema T.J."/>
        </authorList>
    </citation>
    <scope>NUCLEOTIDE SEQUENCE</scope>
</reference>
<accession>A0A0F9QAJ0</accession>
<evidence type="ECO:0000256" key="3">
    <source>
        <dbReference type="ARBA" id="ARBA00022806"/>
    </source>
</evidence>
<evidence type="ECO:0000259" key="6">
    <source>
        <dbReference type="PROSITE" id="PS51194"/>
    </source>
</evidence>
<comment type="caution">
    <text evidence="7">The sequence shown here is derived from an EMBL/GenBank/DDBJ whole genome shotgun (WGS) entry which is preliminary data.</text>
</comment>
<feature type="domain" description="Helicase ATP-binding" evidence="5">
    <location>
        <begin position="26"/>
        <end position="190"/>
    </location>
</feature>
<dbReference type="Gene3D" id="1.10.3380.30">
    <property type="match status" value="1"/>
</dbReference>
<dbReference type="PANTHER" id="PTHR47961">
    <property type="entry name" value="DNA POLYMERASE THETA, PUTATIVE (AFU_ORTHOLOGUE AFUA_1G05260)-RELATED"/>
    <property type="match status" value="1"/>
</dbReference>
<dbReference type="InterPro" id="IPR050474">
    <property type="entry name" value="Hel308_SKI2-like"/>
</dbReference>